<evidence type="ECO:0000256" key="6">
    <source>
        <dbReference type="SAM" id="MobiDB-lite"/>
    </source>
</evidence>
<name>A0A078B2P0_STYLE</name>
<feature type="domain" description="MYND-type" evidence="7">
    <location>
        <begin position="516"/>
        <end position="554"/>
    </location>
</feature>
<dbReference type="SUPFAM" id="SSF144232">
    <property type="entry name" value="HIT/MYND zinc finger-like"/>
    <property type="match status" value="1"/>
</dbReference>
<dbReference type="PROSITE" id="PS50865">
    <property type="entry name" value="ZF_MYND_2"/>
    <property type="match status" value="1"/>
</dbReference>
<keyword evidence="3" id="KW-0862">Zinc</keyword>
<keyword evidence="5" id="KW-0802">TPR repeat</keyword>
<feature type="region of interest" description="Disordered" evidence="6">
    <location>
        <begin position="190"/>
        <end position="216"/>
    </location>
</feature>
<evidence type="ECO:0000259" key="7">
    <source>
        <dbReference type="PROSITE" id="PS50865"/>
    </source>
</evidence>
<accession>A0A078B2P0</accession>
<dbReference type="GO" id="GO:0008270">
    <property type="term" value="F:zinc ion binding"/>
    <property type="evidence" value="ECO:0007669"/>
    <property type="project" value="UniProtKB-KW"/>
</dbReference>
<organism evidence="8 9">
    <name type="scientific">Stylonychia lemnae</name>
    <name type="common">Ciliate</name>
    <dbReference type="NCBI Taxonomy" id="5949"/>
    <lineage>
        <taxon>Eukaryota</taxon>
        <taxon>Sar</taxon>
        <taxon>Alveolata</taxon>
        <taxon>Ciliophora</taxon>
        <taxon>Intramacronucleata</taxon>
        <taxon>Spirotrichea</taxon>
        <taxon>Stichotrichia</taxon>
        <taxon>Sporadotrichida</taxon>
        <taxon>Oxytrichidae</taxon>
        <taxon>Stylonychinae</taxon>
        <taxon>Stylonychia</taxon>
    </lineage>
</organism>
<dbReference type="OrthoDB" id="432970at2759"/>
<keyword evidence="9" id="KW-1185">Reference proteome</keyword>
<protein>
    <submittedName>
        <fullName evidence="8">Mynd finger</fullName>
    </submittedName>
</protein>
<gene>
    <name evidence="8" type="primary">Contig16985.g18091</name>
    <name evidence="8" type="ORF">STYLEM_16870</name>
</gene>
<evidence type="ECO:0000256" key="2">
    <source>
        <dbReference type="ARBA" id="ARBA00022771"/>
    </source>
</evidence>
<dbReference type="InterPro" id="IPR011990">
    <property type="entry name" value="TPR-like_helical_dom_sf"/>
</dbReference>
<dbReference type="Gene3D" id="6.10.140.2220">
    <property type="match status" value="1"/>
</dbReference>
<evidence type="ECO:0000256" key="3">
    <source>
        <dbReference type="ARBA" id="ARBA00022833"/>
    </source>
</evidence>
<proteinExistence type="predicted"/>
<dbReference type="InterPro" id="IPR002893">
    <property type="entry name" value="Znf_MYND"/>
</dbReference>
<evidence type="ECO:0000313" key="8">
    <source>
        <dbReference type="EMBL" id="CDW87758.1"/>
    </source>
</evidence>
<keyword evidence="2 4" id="KW-0863">Zinc-finger</keyword>
<feature type="compositionally biased region" description="Polar residues" evidence="6">
    <location>
        <begin position="199"/>
        <end position="216"/>
    </location>
</feature>
<feature type="repeat" description="TPR" evidence="5">
    <location>
        <begin position="76"/>
        <end position="109"/>
    </location>
</feature>
<dbReference type="EMBL" id="CCKQ01015909">
    <property type="protein sequence ID" value="CDW87758.1"/>
    <property type="molecule type" value="Genomic_DNA"/>
</dbReference>
<evidence type="ECO:0000313" key="9">
    <source>
        <dbReference type="Proteomes" id="UP000039865"/>
    </source>
</evidence>
<evidence type="ECO:0000256" key="4">
    <source>
        <dbReference type="PROSITE-ProRule" id="PRU00134"/>
    </source>
</evidence>
<dbReference type="Gene3D" id="1.25.40.10">
    <property type="entry name" value="Tetratricopeptide repeat domain"/>
    <property type="match status" value="1"/>
</dbReference>
<dbReference type="InParanoid" id="A0A078B2P0"/>
<dbReference type="AlphaFoldDB" id="A0A078B2P0"/>
<dbReference type="Pfam" id="PF01753">
    <property type="entry name" value="zf-MYND"/>
    <property type="match status" value="1"/>
</dbReference>
<keyword evidence="1" id="KW-0479">Metal-binding</keyword>
<evidence type="ECO:0000256" key="5">
    <source>
        <dbReference type="PROSITE-ProRule" id="PRU00339"/>
    </source>
</evidence>
<sequence length="558" mass="65337">MKNEVTFEIENKRLNQLIQENQFEEAENLSTRMLSDYNKFDYELLLKRARIRQCQMKYEEAALDANLALHVLPQRIDAYYVLSEFLIALNNYSEALKLLQILYNYNPDNQMIKTQFEQIREKERKKQPKNQTKLEIKAKRQQELKKLNQEKFQKIKEFVESSPDSLFHKSQTFNQFQKGYLDDEPLILSDEMSDDNDNDISTQISSTSFKNEQPGNAQHLETPRVHQQLDFRSLNADQVFNKKKEVYRMKPEKLSIVQCQLCQLIFDYTSTCSHYSQLTQSDIDDLKEMMPGLAGPKNMDSKKQALQKVTRSLDVLSTFKVTSLTLLQGQFSEIIALYLKVNLNYNFDLYQRDLSILLGENSEFICKECCCIQIDENNNPQITLAQHALIIVNRSLTFQQQALMLNQKEDLINVGGLEEEKADFKVEPRITNAIIDEMKIELDQSQAREYKNLNFQTLQLLPSIRQILRKYEQFEKGFPQNAKLINALNGDYLWFSHSNLGCNMKNYYKDQPLKVCGGCKKSSRQLKACSRCLKVYYCNRDCQKSHYPMHKVDCVPLK</sequence>
<dbReference type="Proteomes" id="UP000039865">
    <property type="component" value="Unassembled WGS sequence"/>
</dbReference>
<dbReference type="SUPFAM" id="SSF48452">
    <property type="entry name" value="TPR-like"/>
    <property type="match status" value="1"/>
</dbReference>
<dbReference type="PROSITE" id="PS50005">
    <property type="entry name" value="TPR"/>
    <property type="match status" value="1"/>
</dbReference>
<dbReference type="PROSITE" id="PS01360">
    <property type="entry name" value="ZF_MYND_1"/>
    <property type="match status" value="1"/>
</dbReference>
<dbReference type="InterPro" id="IPR019734">
    <property type="entry name" value="TPR_rpt"/>
</dbReference>
<reference evidence="8 9" key="1">
    <citation type="submission" date="2014-06" db="EMBL/GenBank/DDBJ databases">
        <authorList>
            <person name="Swart Estienne"/>
        </authorList>
    </citation>
    <scope>NUCLEOTIDE SEQUENCE [LARGE SCALE GENOMIC DNA]</scope>
    <source>
        <strain evidence="8 9">130c</strain>
    </source>
</reference>
<evidence type="ECO:0000256" key="1">
    <source>
        <dbReference type="ARBA" id="ARBA00022723"/>
    </source>
</evidence>